<dbReference type="Proteomes" id="UP001165079">
    <property type="component" value="Unassembled WGS sequence"/>
</dbReference>
<organism evidence="2 3">
    <name type="scientific">Actinorhabdospora filicis</name>
    <dbReference type="NCBI Taxonomy" id="1785913"/>
    <lineage>
        <taxon>Bacteria</taxon>
        <taxon>Bacillati</taxon>
        <taxon>Actinomycetota</taxon>
        <taxon>Actinomycetes</taxon>
        <taxon>Micromonosporales</taxon>
        <taxon>Micromonosporaceae</taxon>
        <taxon>Actinorhabdospora</taxon>
    </lineage>
</organism>
<dbReference type="InterPro" id="IPR025349">
    <property type="entry name" value="DUF4253"/>
</dbReference>
<protein>
    <recommendedName>
        <fullName evidence="1">DUF4253 domain-containing protein</fullName>
    </recommendedName>
</protein>
<dbReference type="EMBL" id="BSTX01000005">
    <property type="protein sequence ID" value="GLZ81156.1"/>
    <property type="molecule type" value="Genomic_DNA"/>
</dbReference>
<feature type="domain" description="DUF4253" evidence="1">
    <location>
        <begin position="142"/>
        <end position="238"/>
    </location>
</feature>
<dbReference type="Pfam" id="PF14062">
    <property type="entry name" value="DUF4253"/>
    <property type="match status" value="1"/>
</dbReference>
<accession>A0A9W6WD18</accession>
<sequence>MLADLLAAHPVPLPPGRIIHGDEGDGSESHWLSDGPIGISLWRDLVATRAATGLAPVLAAPLDDDPREPFRPWGSGECFPDDTSSPAAHDPAATLARWWERRGDGRAWPGTAAGESFAVEAADRSEDELAEELLAVRQPLRLVLARGRSAAEALASAGWSGPANYGADFAPYTAILADWERRYGARVVAAGFAELWVSLAVPPADPVRVAGEHLAFCPDHTVQGPGLAASTRWHFWWD</sequence>
<keyword evidence="3" id="KW-1185">Reference proteome</keyword>
<comment type="caution">
    <text evidence="2">The sequence shown here is derived from an EMBL/GenBank/DDBJ whole genome shotgun (WGS) entry which is preliminary data.</text>
</comment>
<name>A0A9W6WD18_9ACTN</name>
<dbReference type="AlphaFoldDB" id="A0A9W6WD18"/>
<dbReference type="RefSeq" id="WP_285666537.1">
    <property type="nucleotide sequence ID" value="NZ_BSTX01000005.1"/>
</dbReference>
<gene>
    <name evidence="2" type="ORF">Afil01_59630</name>
</gene>
<reference evidence="2" key="1">
    <citation type="submission" date="2023-03" db="EMBL/GenBank/DDBJ databases">
        <title>Actinorhabdospora filicis NBRC 111898.</title>
        <authorList>
            <person name="Ichikawa N."/>
            <person name="Sato H."/>
            <person name="Tonouchi N."/>
        </authorList>
    </citation>
    <scope>NUCLEOTIDE SEQUENCE</scope>
    <source>
        <strain evidence="2">NBRC 111898</strain>
    </source>
</reference>
<evidence type="ECO:0000313" key="3">
    <source>
        <dbReference type="Proteomes" id="UP001165079"/>
    </source>
</evidence>
<proteinExistence type="predicted"/>
<evidence type="ECO:0000313" key="2">
    <source>
        <dbReference type="EMBL" id="GLZ81156.1"/>
    </source>
</evidence>
<evidence type="ECO:0000259" key="1">
    <source>
        <dbReference type="Pfam" id="PF14062"/>
    </source>
</evidence>